<dbReference type="Gene3D" id="3.40.50.300">
    <property type="entry name" value="P-loop containing nucleotide triphosphate hydrolases"/>
    <property type="match status" value="2"/>
</dbReference>
<keyword evidence="1" id="KW-0547">Nucleotide-binding</keyword>
<dbReference type="PANTHER" id="PTHR43788:SF8">
    <property type="entry name" value="DNA-BINDING PROTEIN SMUBP-2"/>
    <property type="match status" value="1"/>
</dbReference>
<evidence type="ECO:0000256" key="3">
    <source>
        <dbReference type="ARBA" id="ARBA00022806"/>
    </source>
</evidence>
<dbReference type="SUPFAM" id="SSF52540">
    <property type="entry name" value="P-loop containing nucleoside triphosphate hydrolases"/>
    <property type="match status" value="1"/>
</dbReference>
<evidence type="ECO:0000259" key="8">
    <source>
        <dbReference type="Pfam" id="PF18741"/>
    </source>
</evidence>
<feature type="domain" description="DNA2/NAM7 helicase-like C-terminal" evidence="7">
    <location>
        <begin position="512"/>
        <end position="724"/>
    </location>
</feature>
<organism evidence="9 10">
    <name type="scientific">Dietzia maris</name>
    <dbReference type="NCBI Taxonomy" id="37915"/>
    <lineage>
        <taxon>Bacteria</taxon>
        <taxon>Bacillati</taxon>
        <taxon>Actinomycetota</taxon>
        <taxon>Actinomycetes</taxon>
        <taxon>Mycobacteriales</taxon>
        <taxon>Dietziaceae</taxon>
        <taxon>Dietzia</taxon>
    </lineage>
</organism>
<dbReference type="AlphaFoldDB" id="A0A365P844"/>
<sequence length="1149" mass="126193">MFSSLLGALPEPVRHAIEAASARQGTDGVHDSVACPTDALTPLVAHLTELHDHGEVPARDLDSGPSRELADSYRQLAVAVQSFTQRVAPVRAIVPDRALISGDFAAVAQLAAAIDEKMFGKKKRRAAFDTALSELVADSSVVAPERFADLAADVARARQEMNDLTDQLNSLLVSSPHFGRGCLDETLPMELHKEASTLDAIADSIEAQARFARDHAPLREMIAQHGVGYSDIAAIREFDEAWAQMQTVLDISPKRLGRWANDAPWLSRVREAAPRWADELSAGGGGVVRRTAEMVRSLTPIMQAGLDKAVDVLLSGGIDPVETTVALRRGLAEASVSERSAVFGLTGFDPIIRDGDVEEFDRAALRIREEAPNALAARLLDARPFRADRLSGEVAELSRQLNAKRGGLSFRRLMERYGEAITSAAPCLFVSPTSLATFVPADGPLFDLVIFDEASQVTVDQAVGALGRARSAVIVGDSQQMPPSKFGSSSGGTDDDFDIDSDAEVVPADLDSILTECVESGFPRLWLSWHYRSQDERLIAFSNAQYYDGELSSLPSPGGEPDAGIELRRVDGHFYRSIPRQWPGGEAPGFRHGITPRMRTNPVEAEAIVDHIIERVNDPVLSGQSIAVVTFNIQQRDLIMDALEASVDPLVSARLSDDEDPLVVKNLENVQGDERDVILFSTAFSAKSPGERLPMNFGPLSRTGGEKRLNVAVTRARRKVLVFSSFDAADIDLARTSSKGLADLRGYLESAHVDAADERSAARVKNSIRDDLAERLRTEGFEVSCEYGLSDFTVDLAVRHRDSERWECAVLLDSKRWADMPTVADREMTPGLLGGMMRWGSVARVWLPEWHAHPDEVVQKISKAVRSAAAVLAERDREFEDARRIAEERLIADREREAERLAAEAAADADEPGEIESVEWAEADDIAVEQYIEQEAVPTAAEPEQPPAPRSDSASEPPVRSTVLAETNPVPAPVSAGDRKLVRQVGFNRVADEQLGTKDDLLAPVSPEVRERINTRLREVVDTEAPMTPDELARRVGTCFDVRRVSSKIREVLFADLPPQWLHTTHGEEFVWPDGVQPENLDTFRLDTERALTDLPLEEIVNVMIDSNLARFDSDEERFRHVLDRFGMKRLTAGVQDRLAQAWTVARSR</sequence>
<dbReference type="CDD" id="cd18808">
    <property type="entry name" value="SF1_C_Upf1"/>
    <property type="match status" value="1"/>
</dbReference>
<accession>A0A365P844</accession>
<keyword evidence="4" id="KW-0067">ATP-binding</keyword>
<keyword evidence="2" id="KW-0378">Hydrolase</keyword>
<evidence type="ECO:0000256" key="4">
    <source>
        <dbReference type="ARBA" id="ARBA00022840"/>
    </source>
</evidence>
<dbReference type="GO" id="GO:0043139">
    <property type="term" value="F:5'-3' DNA helicase activity"/>
    <property type="evidence" value="ECO:0007669"/>
    <property type="project" value="TreeGrafter"/>
</dbReference>
<gene>
    <name evidence="9" type="ORF">DQ226_14500</name>
</gene>
<dbReference type="PANTHER" id="PTHR43788">
    <property type="entry name" value="DNA2/NAM7 HELICASE FAMILY MEMBER"/>
    <property type="match status" value="1"/>
</dbReference>
<evidence type="ECO:0000256" key="5">
    <source>
        <dbReference type="SAM" id="Coils"/>
    </source>
</evidence>
<feature type="coiled-coil region" evidence="5">
    <location>
        <begin position="147"/>
        <end position="174"/>
    </location>
</feature>
<dbReference type="InterPro" id="IPR050534">
    <property type="entry name" value="Coronavir_polyprotein_1ab"/>
</dbReference>
<reference evidence="9 10" key="1">
    <citation type="submission" date="2018-06" db="EMBL/GenBank/DDBJ databases">
        <title>Whole genome sequencing of four bacterial strains from South Shetland trench revealing bio-synthetic gene clusters.</title>
        <authorList>
            <person name="Abdel-Mageed W.M."/>
            <person name="Lehri B."/>
            <person name="Jarmusch S.A."/>
            <person name="Miranda K."/>
            <person name="Goodfellow M."/>
            <person name="Jaspars M."/>
            <person name="Karlyshev A.V."/>
        </authorList>
    </citation>
    <scope>NUCLEOTIDE SEQUENCE [LARGE SCALE GENOMIC DNA]</scope>
    <source>
        <strain evidence="9 10">SST1</strain>
    </source>
</reference>
<feature type="region of interest" description="Disordered" evidence="6">
    <location>
        <begin position="937"/>
        <end position="977"/>
    </location>
</feature>
<dbReference type="Proteomes" id="UP000252187">
    <property type="component" value="Unassembled WGS sequence"/>
</dbReference>
<name>A0A365P844_9ACTN</name>
<feature type="domain" description="Restriction endonuclease type II-like" evidence="8">
    <location>
        <begin position="771"/>
        <end position="864"/>
    </location>
</feature>
<evidence type="ECO:0000313" key="10">
    <source>
        <dbReference type="Proteomes" id="UP000252187"/>
    </source>
</evidence>
<evidence type="ECO:0000256" key="1">
    <source>
        <dbReference type="ARBA" id="ARBA00022741"/>
    </source>
</evidence>
<keyword evidence="5" id="KW-0175">Coiled coil</keyword>
<proteinExistence type="predicted"/>
<evidence type="ECO:0000313" key="9">
    <source>
        <dbReference type="EMBL" id="RBA32359.1"/>
    </source>
</evidence>
<dbReference type="GO" id="GO:0016787">
    <property type="term" value="F:hydrolase activity"/>
    <property type="evidence" value="ECO:0007669"/>
    <property type="project" value="UniProtKB-KW"/>
</dbReference>
<evidence type="ECO:0000259" key="7">
    <source>
        <dbReference type="Pfam" id="PF13087"/>
    </source>
</evidence>
<dbReference type="InterPro" id="IPR027417">
    <property type="entry name" value="P-loop_NTPase"/>
</dbReference>
<dbReference type="Pfam" id="PF18741">
    <property type="entry name" value="MTES_1575"/>
    <property type="match status" value="1"/>
</dbReference>
<dbReference type="InterPro" id="IPR047187">
    <property type="entry name" value="SF1_C_Upf1"/>
</dbReference>
<keyword evidence="3" id="KW-0347">Helicase</keyword>
<dbReference type="InterPro" id="IPR049468">
    <property type="entry name" value="Restrct_endonuc-II-like_dom"/>
</dbReference>
<evidence type="ECO:0000256" key="6">
    <source>
        <dbReference type="SAM" id="MobiDB-lite"/>
    </source>
</evidence>
<dbReference type="EMBL" id="QNTT01000049">
    <property type="protein sequence ID" value="RBA32359.1"/>
    <property type="molecule type" value="Genomic_DNA"/>
</dbReference>
<dbReference type="InterPro" id="IPR041679">
    <property type="entry name" value="DNA2/NAM7-like_C"/>
</dbReference>
<evidence type="ECO:0000256" key="2">
    <source>
        <dbReference type="ARBA" id="ARBA00022801"/>
    </source>
</evidence>
<dbReference type="Pfam" id="PF13087">
    <property type="entry name" value="AAA_12"/>
    <property type="match status" value="1"/>
</dbReference>
<comment type="caution">
    <text evidence="9">The sequence shown here is derived from an EMBL/GenBank/DDBJ whole genome shotgun (WGS) entry which is preliminary data.</text>
</comment>
<protein>
    <submittedName>
        <fullName evidence="9">Uncharacterized protein</fullName>
    </submittedName>
</protein>
<dbReference type="GO" id="GO:0005524">
    <property type="term" value="F:ATP binding"/>
    <property type="evidence" value="ECO:0007669"/>
    <property type="project" value="UniProtKB-KW"/>
</dbReference>